<evidence type="ECO:0000313" key="2">
    <source>
        <dbReference type="EMBL" id="WRO23554.1"/>
    </source>
</evidence>
<gene>
    <name evidence="2" type="ORF">MFMK1_003417</name>
</gene>
<feature type="transmembrane region" description="Helical" evidence="1">
    <location>
        <begin position="100"/>
        <end position="119"/>
    </location>
</feature>
<dbReference type="EMBL" id="CP121694">
    <property type="protein sequence ID" value="WRO23554.1"/>
    <property type="molecule type" value="Genomic_DNA"/>
</dbReference>
<name>A0AAU0USG2_9FIRM</name>
<feature type="transmembrane region" description="Helical" evidence="1">
    <location>
        <begin position="131"/>
        <end position="154"/>
    </location>
</feature>
<reference evidence="2 3" key="1">
    <citation type="submission" date="2023-04" db="EMBL/GenBank/DDBJ databases">
        <authorList>
            <person name="Hsu D."/>
        </authorList>
    </citation>
    <scope>NUCLEOTIDE SEQUENCE [LARGE SCALE GENOMIC DNA]</scope>
    <source>
        <strain evidence="2 3">MK1</strain>
    </source>
</reference>
<feature type="transmembrane region" description="Helical" evidence="1">
    <location>
        <begin position="66"/>
        <end position="94"/>
    </location>
</feature>
<keyword evidence="1" id="KW-0472">Membrane</keyword>
<proteinExistence type="predicted"/>
<dbReference type="KEGG" id="dbc:MFMK1_003417"/>
<protein>
    <recommendedName>
        <fullName evidence="4">DUF2127 domain-containing protein</fullName>
    </recommendedName>
</protein>
<sequence>MTAKREAKIIFKLEQRHEFVRGTWAGIIGAIAKYIFNELMQVLNIAKYDNNATAITVVMKGYEHNLAFWLFGFLAAMIIGAFFGVIIAFMYSYIFTEESYLFKAAGLGVAIWLFNFGLISKAFHYPADIKWSMGDVLSMLVSLIIYSMITAYSLKQMGFFRDPSTDEEYF</sequence>
<dbReference type="Proteomes" id="UP001329915">
    <property type="component" value="Chromosome"/>
</dbReference>
<evidence type="ECO:0000313" key="3">
    <source>
        <dbReference type="Proteomes" id="UP001329915"/>
    </source>
</evidence>
<keyword evidence="1" id="KW-1133">Transmembrane helix</keyword>
<accession>A0AAU0USG2</accession>
<evidence type="ECO:0008006" key="4">
    <source>
        <dbReference type="Google" id="ProtNLM"/>
    </source>
</evidence>
<dbReference type="AlphaFoldDB" id="A0AAU0USG2"/>
<evidence type="ECO:0000256" key="1">
    <source>
        <dbReference type="SAM" id="Phobius"/>
    </source>
</evidence>
<organism evidence="2 3">
    <name type="scientific">Metallumcola ferriviriculae</name>
    <dbReference type="NCBI Taxonomy" id="3039180"/>
    <lineage>
        <taxon>Bacteria</taxon>
        <taxon>Bacillati</taxon>
        <taxon>Bacillota</taxon>
        <taxon>Clostridia</taxon>
        <taxon>Neomoorellales</taxon>
        <taxon>Desulfitibacteraceae</taxon>
        <taxon>Metallumcola</taxon>
    </lineage>
</organism>
<keyword evidence="3" id="KW-1185">Reference proteome</keyword>
<keyword evidence="1" id="KW-0812">Transmembrane</keyword>
<dbReference type="RefSeq" id="WP_366922936.1">
    <property type="nucleotide sequence ID" value="NZ_CP121694.1"/>
</dbReference>